<evidence type="ECO:0000259" key="1">
    <source>
        <dbReference type="Pfam" id="PF01796"/>
    </source>
</evidence>
<proteinExistence type="predicted"/>
<dbReference type="eggNOG" id="COG1545">
    <property type="taxonomic scope" value="Bacteria"/>
</dbReference>
<accession>V9XIW2</accession>
<gene>
    <name evidence="2" type="ORF">Y013_23810</name>
</gene>
<dbReference type="SUPFAM" id="SSF50249">
    <property type="entry name" value="Nucleic acid-binding proteins"/>
    <property type="match status" value="1"/>
</dbReference>
<dbReference type="InterPro" id="IPR052513">
    <property type="entry name" value="Thioester_dehydratase-like"/>
</dbReference>
<dbReference type="PANTHER" id="PTHR34075">
    <property type="entry name" value="BLR3430 PROTEIN"/>
    <property type="match status" value="1"/>
</dbReference>
<dbReference type="InterPro" id="IPR012340">
    <property type="entry name" value="NA-bd_OB-fold"/>
</dbReference>
<dbReference type="HOGENOM" id="CLU_119412_1_0_11"/>
<name>V9XIW2_9NOCA</name>
<protein>
    <submittedName>
        <fullName evidence="2">Acyl dehydratase</fullName>
    </submittedName>
</protein>
<dbReference type="KEGG" id="rpy:Y013_23810"/>
<dbReference type="PATRIC" id="fig|1435356.3.peg.4797"/>
<dbReference type="Pfam" id="PF01796">
    <property type="entry name" value="OB_ChsH2_C"/>
    <property type="match status" value="1"/>
</dbReference>
<evidence type="ECO:0000313" key="3">
    <source>
        <dbReference type="Proteomes" id="UP000018781"/>
    </source>
</evidence>
<dbReference type="PANTHER" id="PTHR34075:SF5">
    <property type="entry name" value="BLR3430 PROTEIN"/>
    <property type="match status" value="1"/>
</dbReference>
<dbReference type="AlphaFoldDB" id="V9XIW2"/>
<dbReference type="EMBL" id="CP006996">
    <property type="protein sequence ID" value="AHD23401.1"/>
    <property type="molecule type" value="Genomic_DNA"/>
</dbReference>
<reference evidence="2 3" key="1">
    <citation type="journal article" date="2014" name="Genome Announc.">
        <title>Complete Genome of Rhodococcus pyridinivorans SB3094, a Methyl-Ethyl-Ketone-Degrading Bacterium Used for Bioaugmentation.</title>
        <authorList>
            <person name="Dueholm M.S."/>
            <person name="Albertsen M."/>
            <person name="D'Imperio S."/>
            <person name="Tale V.P."/>
            <person name="Lewis D."/>
            <person name="Nielsen P.H."/>
            <person name="Nielsen J.L."/>
        </authorList>
    </citation>
    <scope>NUCLEOTIDE SEQUENCE [LARGE SCALE GENOMIC DNA]</scope>
    <source>
        <strain evidence="2 3">SB3094</strain>
    </source>
</reference>
<evidence type="ECO:0000313" key="2">
    <source>
        <dbReference type="EMBL" id="AHD23401.1"/>
    </source>
</evidence>
<feature type="domain" description="ChsH2 C-terminal OB-fold" evidence="1">
    <location>
        <begin position="24"/>
        <end position="85"/>
    </location>
</feature>
<dbReference type="Proteomes" id="UP000018781">
    <property type="component" value="Chromosome"/>
</dbReference>
<organism evidence="2 3">
    <name type="scientific">Rhodococcus pyridinivorans SB3094</name>
    <dbReference type="NCBI Taxonomy" id="1435356"/>
    <lineage>
        <taxon>Bacteria</taxon>
        <taxon>Bacillati</taxon>
        <taxon>Actinomycetota</taxon>
        <taxon>Actinomycetes</taxon>
        <taxon>Mycobacteriales</taxon>
        <taxon>Nocardiaceae</taxon>
        <taxon>Rhodococcus</taxon>
    </lineage>
</organism>
<dbReference type="InterPro" id="IPR002878">
    <property type="entry name" value="ChsH2_C"/>
</dbReference>
<sequence length="109" mass="12007">MGQFPPRTACSFCGTFDAFEWLTTAGKGTIWTFGVFHKMYFPTFGPDPYNVAVIELDEGTKLISNVVDVDNSELEIGMRVRAVFVDAGGHSAVRFELDPDAQAAHEKES</sequence>